<dbReference type="CDD" id="cd16964">
    <property type="entry name" value="YqgF"/>
    <property type="match status" value="1"/>
</dbReference>
<evidence type="ECO:0000259" key="5">
    <source>
        <dbReference type="SMART" id="SM00732"/>
    </source>
</evidence>
<dbReference type="Gene3D" id="3.30.420.140">
    <property type="entry name" value="YqgF/RNase H-like domain"/>
    <property type="match status" value="1"/>
</dbReference>
<dbReference type="STRING" id="1802511.A3E15_02320"/>
<keyword evidence="3" id="KW-0540">Nuclease</keyword>
<dbReference type="InterPro" id="IPR006641">
    <property type="entry name" value="YqgF/RNaseH-like_dom"/>
</dbReference>
<keyword evidence="1" id="KW-0963">Cytoplasm</keyword>
<dbReference type="PANTHER" id="PTHR33317">
    <property type="entry name" value="POLYNUCLEOTIDYL TRANSFERASE, RIBONUCLEASE H-LIKE SUPERFAMILY PROTEIN"/>
    <property type="match status" value="1"/>
</dbReference>
<comment type="caution">
    <text evidence="6">The sequence shown here is derived from an EMBL/GenBank/DDBJ whole genome shotgun (WGS) entry which is preliminary data.</text>
</comment>
<evidence type="ECO:0000256" key="2">
    <source>
        <dbReference type="ARBA" id="ARBA00022517"/>
    </source>
</evidence>
<dbReference type="InterPro" id="IPR012337">
    <property type="entry name" value="RNaseH-like_sf"/>
</dbReference>
<reference evidence="6 7" key="1">
    <citation type="journal article" date="2016" name="Nat. Commun.">
        <title>Thousands of microbial genomes shed light on interconnected biogeochemical processes in an aquifer system.</title>
        <authorList>
            <person name="Anantharaman K."/>
            <person name="Brown C.T."/>
            <person name="Hug L.A."/>
            <person name="Sharon I."/>
            <person name="Castelle C.J."/>
            <person name="Probst A.J."/>
            <person name="Thomas B.C."/>
            <person name="Singh A."/>
            <person name="Wilkins M.J."/>
            <person name="Karaoz U."/>
            <person name="Brodie E.L."/>
            <person name="Williams K.H."/>
            <person name="Hubbard S.S."/>
            <person name="Banfield J.F."/>
        </authorList>
    </citation>
    <scope>NUCLEOTIDE SEQUENCE [LARGE SCALE GENOMIC DNA]</scope>
</reference>
<dbReference type="GO" id="GO:0016787">
    <property type="term" value="F:hydrolase activity"/>
    <property type="evidence" value="ECO:0007669"/>
    <property type="project" value="UniProtKB-KW"/>
</dbReference>
<dbReference type="GO" id="GO:0004518">
    <property type="term" value="F:nuclease activity"/>
    <property type="evidence" value="ECO:0007669"/>
    <property type="project" value="UniProtKB-KW"/>
</dbReference>
<feature type="domain" description="YqgF/RNase H-like" evidence="5">
    <location>
        <begin position="1"/>
        <end position="93"/>
    </location>
</feature>
<gene>
    <name evidence="6" type="ORF">A3E15_02320</name>
</gene>
<dbReference type="SMART" id="SM00732">
    <property type="entry name" value="YqgFc"/>
    <property type="match status" value="1"/>
</dbReference>
<evidence type="ECO:0000256" key="1">
    <source>
        <dbReference type="ARBA" id="ARBA00022490"/>
    </source>
</evidence>
<keyword evidence="2" id="KW-0690">Ribosome biogenesis</keyword>
<dbReference type="InterPro" id="IPR005227">
    <property type="entry name" value="YqgF"/>
</dbReference>
<dbReference type="PANTHER" id="PTHR33317:SF4">
    <property type="entry name" value="POLYNUCLEOTIDYL TRANSFERASE, RIBONUCLEASE H-LIKE SUPERFAMILY PROTEIN"/>
    <property type="match status" value="1"/>
</dbReference>
<protein>
    <recommendedName>
        <fullName evidence="5">YqgF/RNase H-like domain-containing protein</fullName>
    </recommendedName>
</protein>
<dbReference type="SUPFAM" id="SSF53098">
    <property type="entry name" value="Ribonuclease H-like"/>
    <property type="match status" value="1"/>
</dbReference>
<organism evidence="6 7">
    <name type="scientific">Candidatus Woesebacteria bacterium RIFCSPHIGHO2_12_FULL_42_9</name>
    <dbReference type="NCBI Taxonomy" id="1802511"/>
    <lineage>
        <taxon>Bacteria</taxon>
        <taxon>Candidatus Woeseibacteriota</taxon>
    </lineage>
</organism>
<name>A0A1F8AXC6_9BACT</name>
<evidence type="ECO:0000256" key="3">
    <source>
        <dbReference type="ARBA" id="ARBA00022722"/>
    </source>
</evidence>
<dbReference type="AlphaFoldDB" id="A0A1F8AXC6"/>
<evidence type="ECO:0000313" key="6">
    <source>
        <dbReference type="EMBL" id="OGM56402.1"/>
    </source>
</evidence>
<keyword evidence="4" id="KW-0378">Hydrolase</keyword>
<accession>A0A1F8AXC6</accession>
<dbReference type="Pfam" id="PF03652">
    <property type="entry name" value="RuvX"/>
    <property type="match status" value="1"/>
</dbReference>
<dbReference type="EMBL" id="MGGX01000006">
    <property type="protein sequence ID" value="OGM56402.1"/>
    <property type="molecule type" value="Genomic_DNA"/>
</dbReference>
<evidence type="ECO:0000256" key="4">
    <source>
        <dbReference type="ARBA" id="ARBA00022801"/>
    </source>
</evidence>
<dbReference type="GO" id="GO:0000967">
    <property type="term" value="P:rRNA 5'-end processing"/>
    <property type="evidence" value="ECO:0007669"/>
    <property type="project" value="TreeGrafter"/>
</dbReference>
<sequence>MTILGVDWGEAKVGLALAVGIVAEPYSVVRYKSKGILMETLREIIKKEEVGCVVLGISEGESEKLAREFGDKVSEASGVGVVFWDETLSTKEAQDKAIEAGISRKKRK</sequence>
<proteinExistence type="predicted"/>
<dbReference type="Proteomes" id="UP000177794">
    <property type="component" value="Unassembled WGS sequence"/>
</dbReference>
<feature type="non-terminal residue" evidence="6">
    <location>
        <position position="108"/>
    </location>
</feature>
<evidence type="ECO:0000313" key="7">
    <source>
        <dbReference type="Proteomes" id="UP000177794"/>
    </source>
</evidence>
<dbReference type="InterPro" id="IPR037027">
    <property type="entry name" value="YqgF/RNaseH-like_dom_sf"/>
</dbReference>